<name>A0ABN3LI82_9ACTN</name>
<comment type="caution">
    <text evidence="2">The sequence shown here is derived from an EMBL/GenBank/DDBJ whole genome shotgun (WGS) entry which is preliminary data.</text>
</comment>
<reference evidence="2 3" key="1">
    <citation type="journal article" date="2019" name="Int. J. Syst. Evol. Microbiol.">
        <title>The Global Catalogue of Microorganisms (GCM) 10K type strain sequencing project: providing services to taxonomists for standard genome sequencing and annotation.</title>
        <authorList>
            <consortium name="The Broad Institute Genomics Platform"/>
            <consortium name="The Broad Institute Genome Sequencing Center for Infectious Disease"/>
            <person name="Wu L."/>
            <person name="Ma J."/>
        </authorList>
    </citation>
    <scope>NUCLEOTIDE SEQUENCE [LARGE SCALE GENOMIC DNA]</scope>
    <source>
        <strain evidence="2 3">JCM 6307</strain>
    </source>
</reference>
<dbReference type="InterPro" id="IPR023393">
    <property type="entry name" value="START-like_dom_sf"/>
</dbReference>
<dbReference type="Gene3D" id="3.30.530.20">
    <property type="match status" value="1"/>
</dbReference>
<dbReference type="CDD" id="cd08860">
    <property type="entry name" value="TcmN_ARO-CYC_like"/>
    <property type="match status" value="1"/>
</dbReference>
<keyword evidence="3" id="KW-1185">Reference proteome</keyword>
<dbReference type="Pfam" id="PF03364">
    <property type="entry name" value="Polyketide_cyc"/>
    <property type="match status" value="1"/>
</dbReference>
<evidence type="ECO:0000313" key="3">
    <source>
        <dbReference type="Proteomes" id="UP001501358"/>
    </source>
</evidence>
<feature type="domain" description="Coenzyme Q-binding protein COQ10 START" evidence="1">
    <location>
        <begin position="18"/>
        <end position="127"/>
    </location>
</feature>
<gene>
    <name evidence="2" type="ORF">GCM10010406_20970</name>
</gene>
<proteinExistence type="predicted"/>
<evidence type="ECO:0000259" key="1">
    <source>
        <dbReference type="Pfam" id="PF03364"/>
    </source>
</evidence>
<dbReference type="RefSeq" id="WP_344382884.1">
    <property type="nucleotide sequence ID" value="NZ_BAAATA010000009.1"/>
</dbReference>
<organism evidence="2 3">
    <name type="scientific">Streptomyces thermolineatus</name>
    <dbReference type="NCBI Taxonomy" id="44033"/>
    <lineage>
        <taxon>Bacteria</taxon>
        <taxon>Bacillati</taxon>
        <taxon>Actinomycetota</taxon>
        <taxon>Actinomycetes</taxon>
        <taxon>Kitasatosporales</taxon>
        <taxon>Streptomycetaceae</taxon>
        <taxon>Streptomyces</taxon>
    </lineage>
</organism>
<protein>
    <submittedName>
        <fullName evidence="2">SRPBCC family protein</fullName>
    </submittedName>
</protein>
<accession>A0ABN3LI82</accession>
<evidence type="ECO:0000313" key="2">
    <source>
        <dbReference type="EMBL" id="GAA2484512.1"/>
    </source>
</evidence>
<dbReference type="Proteomes" id="UP001501358">
    <property type="component" value="Unassembled WGS sequence"/>
</dbReference>
<sequence>MSQHTTGTPGHTENEIVIAAPLDLVWDMTNDLENWPQLFSEYASVEVLEREGARTVFRLTMHPDENGKVWSWVSEREPDRRSLTVRARRVEPGPFEHMDIHWEYKEIPGGTLMRWIQDFAMRPDAPVDTPGMTERINRNSVVQMELIRDKVEQRARERGTAAEPAVTG</sequence>
<dbReference type="InterPro" id="IPR005031">
    <property type="entry name" value="COQ10_START"/>
</dbReference>
<dbReference type="EMBL" id="BAAATA010000009">
    <property type="protein sequence ID" value="GAA2484512.1"/>
    <property type="molecule type" value="Genomic_DNA"/>
</dbReference>
<dbReference type="SUPFAM" id="SSF55961">
    <property type="entry name" value="Bet v1-like"/>
    <property type="match status" value="1"/>
</dbReference>